<dbReference type="InterPro" id="IPR002347">
    <property type="entry name" value="SDR_fam"/>
</dbReference>
<dbReference type="RefSeq" id="WP_343046518.1">
    <property type="nucleotide sequence ID" value="NZ_JACBZY010000001.1"/>
</dbReference>
<keyword evidence="2" id="KW-0560">Oxidoreductase</keyword>
<dbReference type="FunFam" id="3.40.50.720:FF:000084">
    <property type="entry name" value="Short-chain dehydrogenase reductase"/>
    <property type="match status" value="1"/>
</dbReference>
<dbReference type="Proteomes" id="UP000553888">
    <property type="component" value="Unassembled WGS sequence"/>
</dbReference>
<evidence type="ECO:0000313" key="4">
    <source>
        <dbReference type="Proteomes" id="UP000553888"/>
    </source>
</evidence>
<accession>A0A852Y583</accession>
<dbReference type="PRINTS" id="PR00081">
    <property type="entry name" value="GDHRDH"/>
</dbReference>
<dbReference type="PRINTS" id="PR00080">
    <property type="entry name" value="SDRFAMILY"/>
</dbReference>
<dbReference type="PANTHER" id="PTHR24321:SF8">
    <property type="entry name" value="ESTRADIOL 17-BETA-DEHYDROGENASE 8-RELATED"/>
    <property type="match status" value="1"/>
</dbReference>
<comment type="similarity">
    <text evidence="1">Belongs to the short-chain dehydrogenases/reductases (SDR) family.</text>
</comment>
<dbReference type="InterPro" id="IPR036291">
    <property type="entry name" value="NAD(P)-bd_dom_sf"/>
</dbReference>
<organism evidence="3 4">
    <name type="scientific">Schumannella luteola</name>
    <dbReference type="NCBI Taxonomy" id="472059"/>
    <lineage>
        <taxon>Bacteria</taxon>
        <taxon>Bacillati</taxon>
        <taxon>Actinomycetota</taxon>
        <taxon>Actinomycetes</taxon>
        <taxon>Micrococcales</taxon>
        <taxon>Microbacteriaceae</taxon>
        <taxon>Schumannella</taxon>
    </lineage>
</organism>
<proteinExistence type="inferred from homology"/>
<dbReference type="GO" id="GO:0016491">
    <property type="term" value="F:oxidoreductase activity"/>
    <property type="evidence" value="ECO:0007669"/>
    <property type="project" value="UniProtKB-KW"/>
</dbReference>
<dbReference type="PROSITE" id="PS00061">
    <property type="entry name" value="ADH_SHORT"/>
    <property type="match status" value="1"/>
</dbReference>
<dbReference type="NCBIfam" id="NF005559">
    <property type="entry name" value="PRK07231.1"/>
    <property type="match status" value="1"/>
</dbReference>
<dbReference type="PANTHER" id="PTHR24321">
    <property type="entry name" value="DEHYDROGENASES, SHORT CHAIN"/>
    <property type="match status" value="1"/>
</dbReference>
<dbReference type="InterPro" id="IPR020904">
    <property type="entry name" value="Sc_DH/Rdtase_CS"/>
</dbReference>
<evidence type="ECO:0000256" key="2">
    <source>
        <dbReference type="ARBA" id="ARBA00023002"/>
    </source>
</evidence>
<comment type="caution">
    <text evidence="3">The sequence shown here is derived from an EMBL/GenBank/DDBJ whole genome shotgun (WGS) entry which is preliminary data.</text>
</comment>
<dbReference type="AlphaFoldDB" id="A0A852Y583"/>
<protein>
    <submittedName>
        <fullName evidence="3">NAD(P)-dependent dehydrogenase (Short-subunit alcohol dehydrogenase family)</fullName>
    </submittedName>
</protein>
<reference evidence="3 4" key="1">
    <citation type="submission" date="2020-07" db="EMBL/GenBank/DDBJ databases">
        <title>Sequencing the genomes of 1000 actinobacteria strains.</title>
        <authorList>
            <person name="Klenk H.-P."/>
        </authorList>
    </citation>
    <scope>NUCLEOTIDE SEQUENCE [LARGE SCALE GENOMIC DNA]</scope>
    <source>
        <strain evidence="3 4">DSM 23141</strain>
    </source>
</reference>
<keyword evidence="4" id="KW-1185">Reference proteome</keyword>
<dbReference type="Pfam" id="PF13561">
    <property type="entry name" value="adh_short_C2"/>
    <property type="match status" value="1"/>
</dbReference>
<sequence length="256" mass="26131">MTRTPASPLRDRIALVTGATGGIGAASAAALARDGAHVVLADLDVDAGGRLVEQLGGSARATFLRVDVTDPGSVDDAVAEIVRRFGRLDIAHNNAGVQFAETLLADTPLAQWDRMIATNLSGVFYSMRSEITAMRASGGGSIVNTGSVLSVRAMKLHGAYTAAKHGVIGLTKSAALEYSADGIRVNAVLPGVIDTPMVAHLAATLPGYLDEVTSGHPIGRIGTPSEIAEAVVWLASDAASFVTGASLEADGGFLVA</sequence>
<gene>
    <name evidence="3" type="ORF">BJ979_000009</name>
</gene>
<dbReference type="EMBL" id="JACBZY010000001">
    <property type="protein sequence ID" value="NYG97383.1"/>
    <property type="molecule type" value="Genomic_DNA"/>
</dbReference>
<evidence type="ECO:0000313" key="3">
    <source>
        <dbReference type="EMBL" id="NYG97383.1"/>
    </source>
</evidence>
<name>A0A852Y583_9MICO</name>
<dbReference type="CDD" id="cd05233">
    <property type="entry name" value="SDR_c"/>
    <property type="match status" value="1"/>
</dbReference>
<evidence type="ECO:0000256" key="1">
    <source>
        <dbReference type="ARBA" id="ARBA00006484"/>
    </source>
</evidence>
<dbReference type="Gene3D" id="3.40.50.720">
    <property type="entry name" value="NAD(P)-binding Rossmann-like Domain"/>
    <property type="match status" value="1"/>
</dbReference>
<dbReference type="SUPFAM" id="SSF51735">
    <property type="entry name" value="NAD(P)-binding Rossmann-fold domains"/>
    <property type="match status" value="1"/>
</dbReference>